<accession>A0AAD7L7T8</accession>
<dbReference type="Gene3D" id="1.10.3970.10">
    <property type="entry name" value="BSD domain"/>
    <property type="match status" value="1"/>
</dbReference>
<comment type="caution">
    <text evidence="3">The sequence shown here is derived from an EMBL/GenBank/DDBJ whole genome shotgun (WGS) entry which is preliminary data.</text>
</comment>
<evidence type="ECO:0000313" key="4">
    <source>
        <dbReference type="Proteomes" id="UP001163823"/>
    </source>
</evidence>
<dbReference type="SMART" id="SM00751">
    <property type="entry name" value="BSD"/>
    <property type="match status" value="1"/>
</dbReference>
<dbReference type="AlphaFoldDB" id="A0AAD7L7T8"/>
<feature type="compositionally biased region" description="Polar residues" evidence="1">
    <location>
        <begin position="453"/>
        <end position="466"/>
    </location>
</feature>
<feature type="region of interest" description="Disordered" evidence="1">
    <location>
        <begin position="365"/>
        <end position="387"/>
    </location>
</feature>
<dbReference type="Pfam" id="PF03909">
    <property type="entry name" value="BSD"/>
    <property type="match status" value="1"/>
</dbReference>
<feature type="domain" description="BSD" evidence="2">
    <location>
        <begin position="203"/>
        <end position="258"/>
    </location>
</feature>
<dbReference type="PROSITE" id="PS50858">
    <property type="entry name" value="BSD"/>
    <property type="match status" value="1"/>
</dbReference>
<dbReference type="InterPro" id="IPR035925">
    <property type="entry name" value="BSD_dom_sf"/>
</dbReference>
<dbReference type="InterPro" id="IPR005607">
    <property type="entry name" value="BSD_dom"/>
</dbReference>
<keyword evidence="4" id="KW-1185">Reference proteome</keyword>
<evidence type="ECO:0000259" key="2">
    <source>
        <dbReference type="PROSITE" id="PS50858"/>
    </source>
</evidence>
<feature type="region of interest" description="Disordered" evidence="1">
    <location>
        <begin position="89"/>
        <end position="119"/>
    </location>
</feature>
<evidence type="ECO:0000313" key="3">
    <source>
        <dbReference type="EMBL" id="KAJ7952727.1"/>
    </source>
</evidence>
<feature type="compositionally biased region" description="Polar residues" evidence="1">
    <location>
        <begin position="91"/>
        <end position="110"/>
    </location>
</feature>
<gene>
    <name evidence="3" type="ORF">O6P43_024524</name>
</gene>
<protein>
    <submittedName>
        <fullName evidence="3">BSD domain containing protein</fullName>
    </submittedName>
</protein>
<dbReference type="SUPFAM" id="SSF140383">
    <property type="entry name" value="BSD domain-like"/>
    <property type="match status" value="1"/>
</dbReference>
<feature type="compositionally biased region" description="Basic and acidic residues" evidence="1">
    <location>
        <begin position="442"/>
        <end position="451"/>
    </location>
</feature>
<organism evidence="3 4">
    <name type="scientific">Quillaja saponaria</name>
    <name type="common">Soap bark tree</name>
    <dbReference type="NCBI Taxonomy" id="32244"/>
    <lineage>
        <taxon>Eukaryota</taxon>
        <taxon>Viridiplantae</taxon>
        <taxon>Streptophyta</taxon>
        <taxon>Embryophyta</taxon>
        <taxon>Tracheophyta</taxon>
        <taxon>Spermatophyta</taxon>
        <taxon>Magnoliopsida</taxon>
        <taxon>eudicotyledons</taxon>
        <taxon>Gunneridae</taxon>
        <taxon>Pentapetalae</taxon>
        <taxon>rosids</taxon>
        <taxon>fabids</taxon>
        <taxon>Fabales</taxon>
        <taxon>Quillajaceae</taxon>
        <taxon>Quillaja</taxon>
    </lineage>
</organism>
<dbReference type="PANTHER" id="PTHR31923:SF4">
    <property type="entry name" value="BSD DOMAIN-CONTAINING PROTEIN"/>
    <property type="match status" value="1"/>
</dbReference>
<dbReference type="Proteomes" id="UP001163823">
    <property type="component" value="Chromosome 10"/>
</dbReference>
<feature type="region of interest" description="Disordered" evidence="1">
    <location>
        <begin position="1"/>
        <end position="64"/>
    </location>
</feature>
<proteinExistence type="predicted"/>
<name>A0AAD7L7T8_QUISA</name>
<sequence length="498" mass="54520">MSWLARSIANSLKLDEDDANDNARALNSPNAEELNSPESEANQSDSQSSSSSTSSTPTARGVKEDLSELTKTISRQFWEVASFLAPLPEPSNAQTQISDSSPAEPSNQLGEESDRKTSDEAIVSGIRSDFAEIGGKFKGGISKLSANKTVSEITKIASNLLQFGSEEEYKLDGVVGVTEEVVFFAMNIALHPETWLEFPLPDNTDSDDFDLSDAQQEHALAVERLAPILASLRMELCPGYMSDNCFWKIYFVLLFPRLNKHDADILLTSQIVEARSMLTQELQNRSNEKQESDLSGRGNINSIETVDVPYEHHLSVPANAQPESVLPHTSANKATPVAADFEMEKHPVESPENQIVDKAVVEETPVNPNQYSSSSSSHKDVDEKYDDDGDDWLKEETAEVVGVSGTNIPISNDDDVTFSDLEDDDGDVPISYIKGASGSDSSTKDSRDWVQLDRSSTNSVSEINTVESRHAGSEQVSAHNPETKEANDWLNVDDIDVL</sequence>
<reference evidence="3" key="1">
    <citation type="journal article" date="2023" name="Science">
        <title>Elucidation of the pathway for biosynthesis of saponin adjuvants from the soapbark tree.</title>
        <authorList>
            <person name="Reed J."/>
            <person name="Orme A."/>
            <person name="El-Demerdash A."/>
            <person name="Owen C."/>
            <person name="Martin L.B.B."/>
            <person name="Misra R.C."/>
            <person name="Kikuchi S."/>
            <person name="Rejzek M."/>
            <person name="Martin A.C."/>
            <person name="Harkess A."/>
            <person name="Leebens-Mack J."/>
            <person name="Louveau T."/>
            <person name="Stephenson M.J."/>
            <person name="Osbourn A."/>
        </authorList>
    </citation>
    <scope>NUCLEOTIDE SEQUENCE</scope>
    <source>
        <strain evidence="3">S10</strain>
    </source>
</reference>
<dbReference type="KEGG" id="qsa:O6P43_024524"/>
<feature type="region of interest" description="Disordered" evidence="1">
    <location>
        <begin position="405"/>
        <end position="498"/>
    </location>
</feature>
<feature type="compositionally biased region" description="Acidic residues" evidence="1">
    <location>
        <begin position="412"/>
        <end position="427"/>
    </location>
</feature>
<dbReference type="EMBL" id="JARAOO010000010">
    <property type="protein sequence ID" value="KAJ7952727.1"/>
    <property type="molecule type" value="Genomic_DNA"/>
</dbReference>
<dbReference type="PANTHER" id="PTHR31923">
    <property type="entry name" value="BSD DOMAIN-CONTAINING PROTEIN"/>
    <property type="match status" value="1"/>
</dbReference>
<feature type="compositionally biased region" description="Low complexity" evidence="1">
    <location>
        <begin position="43"/>
        <end position="56"/>
    </location>
</feature>
<evidence type="ECO:0000256" key="1">
    <source>
        <dbReference type="SAM" id="MobiDB-lite"/>
    </source>
</evidence>